<protein>
    <submittedName>
        <fullName evidence="1">Uncharacterized protein</fullName>
    </submittedName>
</protein>
<organism evidence="1 2">
    <name type="scientific">Alcanivorax dieselolei (strain DSM 16502 / CGMCC 1.3690 / MCCC 1A00001 / B-5)</name>
    <name type="common">Alloalcanivorax dieselolei</name>
    <dbReference type="NCBI Taxonomy" id="930169"/>
    <lineage>
        <taxon>Bacteria</taxon>
        <taxon>Pseudomonadati</taxon>
        <taxon>Pseudomonadota</taxon>
        <taxon>Gammaproteobacteria</taxon>
        <taxon>Oceanospirillales</taxon>
        <taxon>Alcanivoracaceae</taxon>
        <taxon>Alloalcanivorax</taxon>
    </lineage>
</organism>
<accession>K0C5U4</accession>
<dbReference type="HOGENOM" id="CLU_3228651_0_0_6"/>
<gene>
    <name evidence="1" type="ordered locus">B5T_00499</name>
</gene>
<sequence length="43" mass="4336">MGLSHSWGGDRGGVGPPPVLMIRYRRRAAGLAGTPSAGCLAEG</sequence>
<proteinExistence type="predicted"/>
<evidence type="ECO:0000313" key="1">
    <source>
        <dbReference type="EMBL" id="AFT68784.1"/>
    </source>
</evidence>
<dbReference type="Proteomes" id="UP000006286">
    <property type="component" value="Chromosome"/>
</dbReference>
<reference evidence="1 2" key="1">
    <citation type="journal article" date="2012" name="J. Bacteriol.">
        <title>Complete genome sequence of Alcanivorax dieselolei type strain B5.</title>
        <authorList>
            <person name="Lai Q."/>
            <person name="Li W."/>
            <person name="Shao Z."/>
        </authorList>
    </citation>
    <scope>NUCLEOTIDE SEQUENCE [LARGE SCALE GENOMIC DNA]</scope>
    <source>
        <strain evidence="2">DSM 16502 / CGMCC 1.3690 / B-5</strain>
    </source>
</reference>
<dbReference type="KEGG" id="adi:B5T_00499"/>
<evidence type="ECO:0000313" key="2">
    <source>
        <dbReference type="Proteomes" id="UP000006286"/>
    </source>
</evidence>
<keyword evidence="2" id="KW-1185">Reference proteome</keyword>
<dbReference type="AlphaFoldDB" id="K0C5U4"/>
<dbReference type="EMBL" id="CP003466">
    <property type="protein sequence ID" value="AFT68784.1"/>
    <property type="molecule type" value="Genomic_DNA"/>
</dbReference>
<name>K0C5U4_ALCDB</name>